<dbReference type="eggNOG" id="ENOG502QVX9">
    <property type="taxonomic scope" value="Eukaryota"/>
</dbReference>
<sequence length="225" mass="25168">MTVWEPQSNTWASAGSVSRNKEPIANALDEYLEARESASFTHILEIASGFGDHVRVFAGRHPEMTFQPTEAQRECLETLSQIRQANVLPPRKLNVLDDNDWGALKSAQSRFDGIININMIHISPPASTEALFKHATTLLTEDGFVFLYGAYLSEDGTFASAADERFDASLKERDAAFGLRHPGDVDATARKYNFTRVVSKTMALNNRIFIWRYTGQTGQRIRPDA</sequence>
<comment type="caution">
    <text evidence="2">The sequence shown here is derived from an EMBL/GenBank/DDBJ whole genome shotgun (WGS) entry which is preliminary data.</text>
</comment>
<dbReference type="PANTHER" id="PTHR20974">
    <property type="entry name" value="UPF0585 PROTEIN CG18661"/>
    <property type="match status" value="1"/>
</dbReference>
<accession>R4XI10</accession>
<dbReference type="Gene3D" id="3.40.50.150">
    <property type="entry name" value="Vaccinia Virus protein VP39"/>
    <property type="match status" value="1"/>
</dbReference>
<dbReference type="Proteomes" id="UP000013776">
    <property type="component" value="Unassembled WGS sequence"/>
</dbReference>
<reference evidence="2 3" key="1">
    <citation type="journal article" date="2013" name="MBio">
        <title>Genome sequencing of the plant pathogen Taphrina deformans, the causal agent of peach leaf curl.</title>
        <authorList>
            <person name="Cisse O.H."/>
            <person name="Almeida J.M.G.C.F."/>
            <person name="Fonseca A."/>
            <person name="Kumar A.A."/>
            <person name="Salojaervi J."/>
            <person name="Overmyer K."/>
            <person name="Hauser P.M."/>
            <person name="Pagni M."/>
        </authorList>
    </citation>
    <scope>NUCLEOTIDE SEQUENCE [LARGE SCALE GENOMIC DNA]</scope>
    <source>
        <strain evidence="3">PYCC 5710 / ATCC 11124 / CBS 356.35 / IMI 108563 / JCM 9778 / NBRC 8474</strain>
    </source>
</reference>
<organism evidence="2 3">
    <name type="scientific">Taphrina deformans (strain PYCC 5710 / ATCC 11124 / CBS 356.35 / IMI 108563 / JCM 9778 / NBRC 8474)</name>
    <name type="common">Peach leaf curl fungus</name>
    <name type="synonym">Lalaria deformans</name>
    <dbReference type="NCBI Taxonomy" id="1097556"/>
    <lineage>
        <taxon>Eukaryota</taxon>
        <taxon>Fungi</taxon>
        <taxon>Dikarya</taxon>
        <taxon>Ascomycota</taxon>
        <taxon>Taphrinomycotina</taxon>
        <taxon>Taphrinomycetes</taxon>
        <taxon>Taphrinales</taxon>
        <taxon>Taphrinaceae</taxon>
        <taxon>Taphrina</taxon>
    </lineage>
</organism>
<evidence type="ECO:0000256" key="1">
    <source>
        <dbReference type="ARBA" id="ARBA00008308"/>
    </source>
</evidence>
<dbReference type="InterPro" id="IPR010342">
    <property type="entry name" value="DUF938"/>
</dbReference>
<evidence type="ECO:0000313" key="2">
    <source>
        <dbReference type="EMBL" id="CCG83037.1"/>
    </source>
</evidence>
<evidence type="ECO:0000313" key="3">
    <source>
        <dbReference type="Proteomes" id="UP000013776"/>
    </source>
</evidence>
<dbReference type="OrthoDB" id="5330873at2759"/>
<dbReference type="SUPFAM" id="SSF53335">
    <property type="entry name" value="S-adenosyl-L-methionine-dependent methyltransferases"/>
    <property type="match status" value="1"/>
</dbReference>
<dbReference type="PANTHER" id="PTHR20974:SF0">
    <property type="entry name" value="UPF0585 PROTEIN CG18661"/>
    <property type="match status" value="1"/>
</dbReference>
<keyword evidence="3" id="KW-1185">Reference proteome</keyword>
<gene>
    <name evidence="2" type="ORF">TAPDE_003182</name>
</gene>
<dbReference type="VEuPathDB" id="FungiDB:TAPDE_003182"/>
<dbReference type="EMBL" id="CAHR02000118">
    <property type="protein sequence ID" value="CCG83037.1"/>
    <property type="molecule type" value="Genomic_DNA"/>
</dbReference>
<dbReference type="AlphaFoldDB" id="R4XI10"/>
<dbReference type="InterPro" id="IPR029063">
    <property type="entry name" value="SAM-dependent_MTases_sf"/>
</dbReference>
<proteinExistence type="inferred from homology"/>
<dbReference type="Pfam" id="PF06080">
    <property type="entry name" value="DUF938"/>
    <property type="match status" value="1"/>
</dbReference>
<name>R4XI10_TAPDE</name>
<protein>
    <submittedName>
        <fullName evidence="2">Uncharacterized protein</fullName>
    </submittedName>
</protein>
<comment type="similarity">
    <text evidence="1">Belongs to the UPF0585 family.</text>
</comment>